<feature type="transmembrane region" description="Helical" evidence="7">
    <location>
        <begin position="6"/>
        <end position="26"/>
    </location>
</feature>
<evidence type="ECO:0000313" key="10">
    <source>
        <dbReference type="Proteomes" id="UP001562065"/>
    </source>
</evidence>
<keyword evidence="2" id="KW-1003">Cell membrane</keyword>
<keyword evidence="4 7" id="KW-1133">Transmembrane helix</keyword>
<feature type="transmembrane region" description="Helical" evidence="7">
    <location>
        <begin position="155"/>
        <end position="175"/>
    </location>
</feature>
<feature type="transmembrane region" description="Helical" evidence="7">
    <location>
        <begin position="112"/>
        <end position="135"/>
    </location>
</feature>
<reference evidence="9 10" key="1">
    <citation type="submission" date="2024-07" db="EMBL/GenBank/DDBJ databases">
        <authorList>
            <person name="Ren Q."/>
        </authorList>
    </citation>
    <scope>NUCLEOTIDE SEQUENCE [LARGE SCALE GENOMIC DNA]</scope>
    <source>
        <strain evidence="9 10">REN37</strain>
    </source>
</reference>
<dbReference type="Proteomes" id="UP001562065">
    <property type="component" value="Unassembled WGS sequence"/>
</dbReference>
<keyword evidence="6" id="KW-0653">Protein transport</keyword>
<proteinExistence type="inferred from homology"/>
<evidence type="ECO:0000256" key="6">
    <source>
        <dbReference type="RuleBase" id="RU004057"/>
    </source>
</evidence>
<evidence type="ECO:0000256" key="1">
    <source>
        <dbReference type="ARBA" id="ARBA00004651"/>
    </source>
</evidence>
<protein>
    <submittedName>
        <fullName evidence="9">MotA/TolQ/ExbB proton channel family protein</fullName>
    </submittedName>
</protein>
<evidence type="ECO:0000256" key="7">
    <source>
        <dbReference type="SAM" id="Phobius"/>
    </source>
</evidence>
<evidence type="ECO:0000259" key="8">
    <source>
        <dbReference type="Pfam" id="PF01618"/>
    </source>
</evidence>
<comment type="caution">
    <text evidence="9">The sequence shown here is derived from an EMBL/GenBank/DDBJ whole genome shotgun (WGS) entry which is preliminary data.</text>
</comment>
<gene>
    <name evidence="9" type="ORF">AB5I84_06525</name>
</gene>
<dbReference type="Pfam" id="PF01618">
    <property type="entry name" value="MotA_ExbB"/>
    <property type="match status" value="1"/>
</dbReference>
<comment type="subcellular location">
    <subcellularLocation>
        <location evidence="1">Cell membrane</location>
        <topology evidence="1">Multi-pass membrane protein</topology>
    </subcellularLocation>
    <subcellularLocation>
        <location evidence="6">Membrane</location>
        <topology evidence="6">Multi-pass membrane protein</topology>
    </subcellularLocation>
</comment>
<dbReference type="InterPro" id="IPR050790">
    <property type="entry name" value="ExbB/TolQ_transport"/>
</dbReference>
<keyword evidence="6" id="KW-0813">Transport</keyword>
<name>A0ABV4AJ52_9GAMM</name>
<evidence type="ECO:0000256" key="2">
    <source>
        <dbReference type="ARBA" id="ARBA00022475"/>
    </source>
</evidence>
<evidence type="ECO:0000313" key="9">
    <source>
        <dbReference type="EMBL" id="MEY1661801.1"/>
    </source>
</evidence>
<keyword evidence="3 7" id="KW-0812">Transmembrane</keyword>
<keyword evidence="5 7" id="KW-0472">Membrane</keyword>
<dbReference type="EMBL" id="JBGCUO010000001">
    <property type="protein sequence ID" value="MEY1661801.1"/>
    <property type="molecule type" value="Genomic_DNA"/>
</dbReference>
<comment type="similarity">
    <text evidence="6">Belongs to the exbB/tolQ family.</text>
</comment>
<feature type="domain" description="MotA/TolQ/ExbB proton channel" evidence="8">
    <location>
        <begin position="66"/>
        <end position="186"/>
    </location>
</feature>
<sequence length="207" mass="22132">MLEIVIAGGWMMAPILLSMALAMAIVGERFWSLRPGQLAPAGLLGEVQASWRPESGAQYLQALRSNSALGRVLAAALASPQADRQQRKERMEEAASQEIHDMEKFLNVLGTVANIAPLLGLLGTVFGMIAVFSAIMLHGSGDTGQLAGGISEALITTAAGLIVAIPAMFFYRFFLRRVDEIAVRMEQNAVALLDWLDRSGPEHGAAS</sequence>
<evidence type="ECO:0000256" key="4">
    <source>
        <dbReference type="ARBA" id="ARBA00022989"/>
    </source>
</evidence>
<accession>A0ABV4AJ52</accession>
<evidence type="ECO:0000256" key="5">
    <source>
        <dbReference type="ARBA" id="ARBA00023136"/>
    </source>
</evidence>
<organism evidence="9 10">
    <name type="scientific">Isoalcanivorax beigongshangi</name>
    <dbReference type="NCBI Taxonomy" id="3238810"/>
    <lineage>
        <taxon>Bacteria</taxon>
        <taxon>Pseudomonadati</taxon>
        <taxon>Pseudomonadota</taxon>
        <taxon>Gammaproteobacteria</taxon>
        <taxon>Oceanospirillales</taxon>
        <taxon>Alcanivoracaceae</taxon>
        <taxon>Isoalcanivorax</taxon>
    </lineage>
</organism>
<dbReference type="PANTHER" id="PTHR30625">
    <property type="entry name" value="PROTEIN TOLQ"/>
    <property type="match status" value="1"/>
</dbReference>
<keyword evidence="10" id="KW-1185">Reference proteome</keyword>
<dbReference type="InterPro" id="IPR002898">
    <property type="entry name" value="MotA_ExbB_proton_chnl"/>
</dbReference>
<dbReference type="PANTHER" id="PTHR30625:SF11">
    <property type="entry name" value="MOTA_TOLQ_EXBB PROTON CHANNEL DOMAIN-CONTAINING PROTEIN"/>
    <property type="match status" value="1"/>
</dbReference>
<evidence type="ECO:0000256" key="3">
    <source>
        <dbReference type="ARBA" id="ARBA00022692"/>
    </source>
</evidence>